<dbReference type="Gene3D" id="1.10.10.10">
    <property type="entry name" value="Winged helix-like DNA-binding domain superfamily/Winged helix DNA-binding domain"/>
    <property type="match status" value="1"/>
</dbReference>
<sequence>MKNISYSENITNKIMIEFSRTIQLFGLTSLEARLYAYLFLTNEARTLDEMGEALGKSKTAISTNIRSLLDLNLVTQVWKKGVRKDLYAANNQLFKAFMNFYLNKWIDATYHQKEALEETSKMIEQAKKDGAGNLTEFANLELGMHEILEFHEELEGMFKKMKQD</sequence>
<gene>
    <name evidence="6" type="ORF">OEV98_12640</name>
</gene>
<organism evidence="6 7">
    <name type="scientific">Perspicuibacillus lycopersici</name>
    <dbReference type="NCBI Taxonomy" id="1325689"/>
    <lineage>
        <taxon>Bacteria</taxon>
        <taxon>Bacillati</taxon>
        <taxon>Bacillota</taxon>
        <taxon>Bacilli</taxon>
        <taxon>Bacillales</taxon>
        <taxon>Bacillaceae</taxon>
        <taxon>Perspicuibacillus</taxon>
    </lineage>
</organism>
<keyword evidence="3 4" id="KW-0804">Transcription</keyword>
<dbReference type="AlphaFoldDB" id="A0AAE3IWW2"/>
<dbReference type="InterPro" id="IPR002831">
    <property type="entry name" value="Tscrpt_reg_TrmB_N"/>
</dbReference>
<dbReference type="GO" id="GO:0003677">
    <property type="term" value="F:DNA binding"/>
    <property type="evidence" value="ECO:0007669"/>
    <property type="project" value="UniProtKB-UniRule"/>
</dbReference>
<dbReference type="InterPro" id="IPR036390">
    <property type="entry name" value="WH_DNA-bd_sf"/>
</dbReference>
<protein>
    <recommendedName>
        <fullName evidence="4">HTH-type transcriptional regulator</fullName>
    </recommendedName>
</protein>
<dbReference type="InterPro" id="IPR052362">
    <property type="entry name" value="HTH-GbsR_regulator"/>
</dbReference>
<reference evidence="6" key="1">
    <citation type="submission" date="2022-10" db="EMBL/GenBank/DDBJ databases">
        <title>Description of Fervidibacillus gen. nov. in the family Fervidibacillaceae fam. nov. with two species, Fervidibacillus albus sp. nov., and Fervidibacillus halotolerans sp. nov., isolated from tidal flat sediments.</title>
        <authorList>
            <person name="Kwon K.K."/>
            <person name="Yang S.-H."/>
        </authorList>
    </citation>
    <scope>NUCLEOTIDE SEQUENCE</scope>
    <source>
        <strain evidence="6">JCM 19140</strain>
    </source>
</reference>
<evidence type="ECO:0000259" key="5">
    <source>
        <dbReference type="Pfam" id="PF01978"/>
    </source>
</evidence>
<evidence type="ECO:0000313" key="7">
    <source>
        <dbReference type="Proteomes" id="UP001209318"/>
    </source>
</evidence>
<dbReference type="PIRSF" id="PIRSF006707">
    <property type="entry name" value="MJ1563"/>
    <property type="match status" value="1"/>
</dbReference>
<dbReference type="PANTHER" id="PTHR38465">
    <property type="entry name" value="HTH-TYPE TRANSCRIPTIONAL REGULATOR MJ1563-RELATED"/>
    <property type="match status" value="1"/>
</dbReference>
<name>A0AAE3IWW2_9BACI</name>
<dbReference type="InterPro" id="IPR036388">
    <property type="entry name" value="WH-like_DNA-bd_sf"/>
</dbReference>
<feature type="domain" description="Transcription regulator TrmB N-terminal" evidence="5">
    <location>
        <begin position="24"/>
        <end position="88"/>
    </location>
</feature>
<proteinExistence type="inferred from homology"/>
<dbReference type="EMBL" id="JAOUSF010000004">
    <property type="protein sequence ID" value="MCU9614384.1"/>
    <property type="molecule type" value="Genomic_DNA"/>
</dbReference>
<keyword evidence="1 4" id="KW-0805">Transcription regulation</keyword>
<dbReference type="PANTHER" id="PTHR38465:SF1">
    <property type="entry name" value="HTH-TYPE TRANSCRIPTIONAL REGULATOR MJ1563-RELATED"/>
    <property type="match status" value="1"/>
</dbReference>
<evidence type="ECO:0000256" key="1">
    <source>
        <dbReference type="ARBA" id="ARBA00023015"/>
    </source>
</evidence>
<keyword evidence="7" id="KW-1185">Reference proteome</keyword>
<evidence type="ECO:0000256" key="2">
    <source>
        <dbReference type="ARBA" id="ARBA00023125"/>
    </source>
</evidence>
<evidence type="ECO:0000256" key="3">
    <source>
        <dbReference type="ARBA" id="ARBA00023163"/>
    </source>
</evidence>
<dbReference type="Proteomes" id="UP001209318">
    <property type="component" value="Unassembled WGS sequence"/>
</dbReference>
<evidence type="ECO:0000256" key="4">
    <source>
        <dbReference type="PIRNR" id="PIRNR006707"/>
    </source>
</evidence>
<dbReference type="SUPFAM" id="SSF46785">
    <property type="entry name" value="Winged helix' DNA-binding domain"/>
    <property type="match status" value="1"/>
</dbReference>
<comment type="caution">
    <text evidence="6">The sequence shown here is derived from an EMBL/GenBank/DDBJ whole genome shotgun (WGS) entry which is preliminary data.</text>
</comment>
<accession>A0AAE3IWW2</accession>
<dbReference type="InterPro" id="IPR026282">
    <property type="entry name" value="MJ1563"/>
</dbReference>
<dbReference type="RefSeq" id="WP_263073665.1">
    <property type="nucleotide sequence ID" value="NZ_JAOUSF010000004.1"/>
</dbReference>
<keyword evidence="2 4" id="KW-0238">DNA-binding</keyword>
<evidence type="ECO:0000313" key="6">
    <source>
        <dbReference type="EMBL" id="MCU9614384.1"/>
    </source>
</evidence>
<dbReference type="Pfam" id="PF01978">
    <property type="entry name" value="TrmB"/>
    <property type="match status" value="1"/>
</dbReference>
<comment type="similarity">
    <text evidence="4">Belongs to the GbsR family.</text>
</comment>